<feature type="domain" description="Alpha-L-rhamnosidase six-hairpin glycosidase" evidence="7">
    <location>
        <begin position="647"/>
        <end position="998"/>
    </location>
</feature>
<dbReference type="Pfam" id="PF17389">
    <property type="entry name" value="Bac_rhamnosid6H"/>
    <property type="match status" value="1"/>
</dbReference>
<dbReference type="InterPro" id="IPR016007">
    <property type="entry name" value="Alpha_rhamnosid"/>
</dbReference>
<dbReference type="Gene3D" id="2.60.120.260">
    <property type="entry name" value="Galactose-binding domain-like"/>
    <property type="match status" value="3"/>
</dbReference>
<evidence type="ECO:0000256" key="4">
    <source>
        <dbReference type="SAM" id="MobiDB-lite"/>
    </source>
</evidence>
<comment type="catalytic activity">
    <reaction evidence="1">
        <text>Hydrolysis of terminal non-reducing alpha-L-rhamnose residues in alpha-L-rhamnosides.</text>
        <dbReference type="EC" id="3.2.1.40"/>
    </reaction>
</comment>
<organism evidence="9 10">
    <name type="scientific">Natronoglomus mannanivorans</name>
    <dbReference type="NCBI Taxonomy" id="2979990"/>
    <lineage>
        <taxon>Archaea</taxon>
        <taxon>Methanobacteriati</taxon>
        <taxon>Methanobacteriota</taxon>
        <taxon>Stenosarchaea group</taxon>
        <taxon>Halobacteria</taxon>
        <taxon>Halobacteriales</taxon>
        <taxon>Natrialbaceae</taxon>
        <taxon>Natronoglomus</taxon>
    </lineage>
</organism>
<evidence type="ECO:0000259" key="6">
    <source>
        <dbReference type="Pfam" id="PF08531"/>
    </source>
</evidence>
<feature type="region of interest" description="Disordered" evidence="4">
    <location>
        <begin position="1"/>
        <end position="28"/>
    </location>
</feature>
<sequence>MTGHVRPTALRVNDRSNPTALPRADPPRFSWRIDDPSWGTEQSAYRLLLARSREALESRDLLWDTGRVDSSRTTNVAYNGPQLAPDSRYWWTVRVWNDEGDATAFADPASFGTAPTTLSHGRWIAHQPEPGDSNGYRSQWRSSRTDSEWVQVDLGKERTVERVDLYPAEPFGGPTTPDGRPLSALDTEDSYHDSTVADGPVGFGFPERYRIEASNDASFTDSQTLVDRTDAEPEDPGREPVSHDVETASARYVRVTVTALPTYEPRDDRLREEQRTWAAFALAALAVRDEDGTDIALERPVTASSSVEREGDGWGRTHITNGTYASEMASTSPLFRTEIDLEKPVATARLHVAALGYGELYINGERIGDGALDPAWTDYDERVCYRTYEVDDRLEEGRNAVGLWLGRGWFGKGARQWNAFGSPRALLSGTVEYEDGTTREFGTDDSWAATASPIVANDIYDGETYDGRLEREGWAEPGFDDRRGSDEPSDHGERDASERDTADWVPATVVDGPDGTLYPQQTRPIAVAESLEPVDIYDHEDGPILDFGQNHTGWLELTVRGGDRGDEIAVRHAEALDEDGGLRTVDLRTAETTDRYVVGGSESENGVETYEPRFTYHGYRYAQIEGYPGDLRAADVRSKVVHTAMDDVGSFACSDEDLTAVQRNARWGLRTNVHSVPTDCPQRDERQGFTGDGHLAARALLYNFDAGHVHEKWSRDHDDAQSRHGYLPSKVPFGSTPANIGPSWTASRITVPWHVYCFSGNERVLAERYENLTRYVEYYHEVAAGGDDGGDGNEDESGLLPEEHTCYGDWLALENADGRVGEPTGLFTNAYYYRITDVLSEIAAVLGCDDDATRHRERADAIAAAFDDRYFDETEFTYGPGTQAACAVPLFFGMVSEDRADEVAASLAERVRAADGQLRTGFLGTRALLGALTEYGYADLAYRVASQPEFPGWVYMLRQGATTVWERWDSDSDEHIGSRMNSLNHSPFTYVSEWFFDSLAGLEVSEALPEERTIEIEPAFVADLEWVSGSLETPAGEVGSRWERTADGYELTVDVPWNLRARLRLPADGGGHDNEEDGDGTDSVSVAVDGRRVRPDEDDTDDRPEAVQSITREDGHVVLELAAGSHTVGLE</sequence>
<dbReference type="Pfam" id="PF08531">
    <property type="entry name" value="Bac_rhamnosid_N"/>
    <property type="match status" value="1"/>
</dbReference>
<evidence type="ECO:0000259" key="8">
    <source>
        <dbReference type="Pfam" id="PF17390"/>
    </source>
</evidence>
<evidence type="ECO:0000259" key="7">
    <source>
        <dbReference type="Pfam" id="PF17389"/>
    </source>
</evidence>
<dbReference type="InterPro" id="IPR008902">
    <property type="entry name" value="Rhamnosid_concanavalin"/>
</dbReference>
<evidence type="ECO:0000313" key="9">
    <source>
        <dbReference type="EMBL" id="MCU4744628.1"/>
    </source>
</evidence>
<accession>A0AAP2Z4T8</accession>
<dbReference type="Pfam" id="PF05592">
    <property type="entry name" value="Bac_rhamnosid"/>
    <property type="match status" value="1"/>
</dbReference>
<evidence type="ECO:0000256" key="2">
    <source>
        <dbReference type="ARBA" id="ARBA00012652"/>
    </source>
</evidence>
<gene>
    <name evidence="9" type="ORF">OB960_24985</name>
</gene>
<feature type="region of interest" description="Disordered" evidence="4">
    <location>
        <begin position="1068"/>
        <end position="1114"/>
    </location>
</feature>
<protein>
    <recommendedName>
        <fullName evidence="2">alpha-L-rhamnosidase</fullName>
        <ecNumber evidence="2">3.2.1.40</ecNumber>
    </recommendedName>
</protein>
<dbReference type="InterPro" id="IPR035396">
    <property type="entry name" value="Bac_rhamnosid6H"/>
</dbReference>
<dbReference type="EC" id="3.2.1.40" evidence="2"/>
<dbReference type="PANTHER" id="PTHR33307">
    <property type="entry name" value="ALPHA-RHAMNOSIDASE (EUROFUNG)"/>
    <property type="match status" value="1"/>
</dbReference>
<dbReference type="Gene3D" id="2.60.420.10">
    <property type="entry name" value="Maltose phosphorylase, domain 3"/>
    <property type="match status" value="1"/>
</dbReference>
<dbReference type="Proteomes" id="UP001321018">
    <property type="component" value="Unassembled WGS sequence"/>
</dbReference>
<dbReference type="Pfam" id="PF25788">
    <property type="entry name" value="Ig_Rha78A_N"/>
    <property type="match status" value="1"/>
</dbReference>
<dbReference type="SUPFAM" id="SSF48208">
    <property type="entry name" value="Six-hairpin glycosidases"/>
    <property type="match status" value="1"/>
</dbReference>
<feature type="compositionally biased region" description="Basic and acidic residues" evidence="4">
    <location>
        <begin position="470"/>
        <end position="502"/>
    </location>
</feature>
<dbReference type="SUPFAM" id="SSF49785">
    <property type="entry name" value="Galactose-binding domain-like"/>
    <property type="match status" value="1"/>
</dbReference>
<reference evidence="9" key="1">
    <citation type="submission" date="2022-09" db="EMBL/GenBank/DDBJ databases">
        <title>Enrichment on poylsaccharides allowed isolation of novel metabolic and taxonomic groups of Haloarchaea.</title>
        <authorList>
            <person name="Sorokin D.Y."/>
            <person name="Elcheninov A.G."/>
            <person name="Khizhniak T.V."/>
            <person name="Kolganova T.V."/>
            <person name="Kublanov I.V."/>
        </authorList>
    </citation>
    <scope>NUCLEOTIDE SEQUENCE</scope>
    <source>
        <strain evidence="9">AArc-xg1-1</strain>
    </source>
</reference>
<keyword evidence="3 9" id="KW-0378">Hydrolase</keyword>
<dbReference type="Pfam" id="PF17390">
    <property type="entry name" value="Bac_rhamnosid_C"/>
    <property type="match status" value="1"/>
</dbReference>
<feature type="region of interest" description="Disordered" evidence="4">
    <location>
        <begin position="167"/>
        <end position="243"/>
    </location>
</feature>
<dbReference type="InterPro" id="IPR012341">
    <property type="entry name" value="6hp_glycosidase-like_sf"/>
</dbReference>
<feature type="compositionally biased region" description="Polar residues" evidence="4">
    <location>
        <begin position="215"/>
        <end position="226"/>
    </location>
</feature>
<dbReference type="GO" id="GO:0030596">
    <property type="term" value="F:alpha-L-rhamnosidase activity"/>
    <property type="evidence" value="ECO:0007669"/>
    <property type="project" value="UniProtKB-EC"/>
</dbReference>
<evidence type="ECO:0000256" key="3">
    <source>
        <dbReference type="ARBA" id="ARBA00022801"/>
    </source>
</evidence>
<dbReference type="Gene3D" id="1.50.10.10">
    <property type="match status" value="1"/>
</dbReference>
<dbReference type="PIRSF" id="PIRSF010631">
    <property type="entry name" value="A-rhamnsds"/>
    <property type="match status" value="1"/>
</dbReference>
<dbReference type="InterPro" id="IPR035398">
    <property type="entry name" value="Bac_rhamnosid_C"/>
</dbReference>
<dbReference type="GO" id="GO:0005975">
    <property type="term" value="P:carbohydrate metabolic process"/>
    <property type="evidence" value="ECO:0007669"/>
    <property type="project" value="InterPro"/>
</dbReference>
<evidence type="ECO:0000256" key="1">
    <source>
        <dbReference type="ARBA" id="ARBA00001445"/>
    </source>
</evidence>
<dbReference type="InterPro" id="IPR008979">
    <property type="entry name" value="Galactose-bd-like_sf"/>
</dbReference>
<evidence type="ECO:0000313" key="10">
    <source>
        <dbReference type="Proteomes" id="UP001321018"/>
    </source>
</evidence>
<feature type="compositionally biased region" description="Basic and acidic residues" evidence="4">
    <location>
        <begin position="227"/>
        <end position="243"/>
    </location>
</feature>
<dbReference type="Gene3D" id="2.60.40.10">
    <property type="entry name" value="Immunoglobulins"/>
    <property type="match status" value="1"/>
</dbReference>
<feature type="domain" description="Alpha-L-rhamnosidase C-terminal" evidence="8">
    <location>
        <begin position="1012"/>
        <end position="1075"/>
    </location>
</feature>
<dbReference type="InterPro" id="IPR013783">
    <property type="entry name" value="Ig-like_fold"/>
</dbReference>
<dbReference type="RefSeq" id="WP_338006429.1">
    <property type="nucleotide sequence ID" value="NZ_JAOPKA010000035.1"/>
</dbReference>
<feature type="domain" description="Bacterial alpha-L-rhamnosidase N-terminal" evidence="6">
    <location>
        <begin position="343"/>
        <end position="528"/>
    </location>
</feature>
<dbReference type="EMBL" id="JAOPKA010000035">
    <property type="protein sequence ID" value="MCU4744628.1"/>
    <property type="molecule type" value="Genomic_DNA"/>
</dbReference>
<name>A0AAP2Z4T8_9EURY</name>
<comment type="caution">
    <text evidence="9">The sequence shown here is derived from an EMBL/GenBank/DDBJ whole genome shotgun (WGS) entry which is preliminary data.</text>
</comment>
<feature type="domain" description="Alpha-L-rhamnosidase concanavalin-like" evidence="5">
    <location>
        <begin position="544"/>
        <end position="642"/>
    </location>
</feature>
<dbReference type="AlphaFoldDB" id="A0AAP2Z4T8"/>
<dbReference type="InterPro" id="IPR008928">
    <property type="entry name" value="6-hairpin_glycosidase_sf"/>
</dbReference>
<dbReference type="InterPro" id="IPR013737">
    <property type="entry name" value="Bac_rhamnosid_N"/>
</dbReference>
<evidence type="ECO:0000259" key="5">
    <source>
        <dbReference type="Pfam" id="PF05592"/>
    </source>
</evidence>
<dbReference type="PANTHER" id="PTHR33307:SF6">
    <property type="entry name" value="ALPHA-RHAMNOSIDASE (EUROFUNG)-RELATED"/>
    <property type="match status" value="1"/>
</dbReference>
<feature type="region of interest" description="Disordered" evidence="4">
    <location>
        <begin position="470"/>
        <end position="519"/>
    </location>
</feature>
<proteinExistence type="predicted"/>